<proteinExistence type="predicted"/>
<keyword evidence="1" id="KW-0614">Plasmid</keyword>
<name>A0A1C7FHV1_9VIBR</name>
<dbReference type="RefSeq" id="WP_065546961.1">
    <property type="nucleotide sequence ID" value="NZ_CP016417.1"/>
</dbReference>
<dbReference type="Proteomes" id="UP000092528">
    <property type="component" value="Plasmid pVS8"/>
</dbReference>
<evidence type="ECO:0000313" key="1">
    <source>
        <dbReference type="EMBL" id="ANU39501.1"/>
    </source>
</evidence>
<dbReference type="AlphaFoldDB" id="A0A1C7FHV1"/>
<reference evidence="1 2" key="1">
    <citation type="submission" date="2016-07" db="EMBL/GenBank/DDBJ databases">
        <title>Genome sequencing of Vibrio scophthalmi strain VS-05, an isolated from Paralichthys olivaceus.</title>
        <authorList>
            <person name="Han H.-J."/>
        </authorList>
    </citation>
    <scope>NUCLEOTIDE SEQUENCE [LARGE SCALE GENOMIC DNA]</scope>
    <source>
        <strain evidence="1 2">VS-05</strain>
        <plasmid evidence="2">pvs8</plasmid>
    </source>
</reference>
<geneLocation type="plasmid" evidence="2">
    <name>pvs8</name>
</geneLocation>
<dbReference type="EMBL" id="CP016417">
    <property type="protein sequence ID" value="ANU39501.1"/>
    <property type="molecule type" value="Genomic_DNA"/>
</dbReference>
<organism evidence="1 2">
    <name type="scientific">Vibrio scophthalmi</name>
    <dbReference type="NCBI Taxonomy" id="45658"/>
    <lineage>
        <taxon>Bacteria</taxon>
        <taxon>Pseudomonadati</taxon>
        <taxon>Pseudomonadota</taxon>
        <taxon>Gammaproteobacteria</taxon>
        <taxon>Vibrionales</taxon>
        <taxon>Vibrionaceae</taxon>
        <taxon>Vibrio</taxon>
    </lineage>
</organism>
<sequence>MIVFPNVYSVDTINRRFEVIDQIRFAGIDADFLWDSTRLMACVVSTEIIDDDRRQVIASIEMQQTEWMNNEALAVERYWQQDPCQIQGVVVQPNFQEFGLATFMYEMLVVRLRMVIVSDNEQYAGGKALWKHIAKKSKSLTVYVFDSKTAKFFPYHDNERMPYTGSNIDDDIIWSLSPNEDKHPIVLIAESR</sequence>
<protein>
    <submittedName>
        <fullName evidence="1">Uncharacterized protein</fullName>
    </submittedName>
</protein>
<gene>
    <name evidence="1" type="ORF">VSVS05_04466</name>
</gene>
<accession>A0A1C7FHV1</accession>
<evidence type="ECO:0000313" key="2">
    <source>
        <dbReference type="Proteomes" id="UP000092528"/>
    </source>
</evidence>
<keyword evidence="2" id="KW-1185">Reference proteome</keyword>